<evidence type="ECO:0000313" key="2">
    <source>
        <dbReference type="EMBL" id="QBJ03605.1"/>
    </source>
</evidence>
<keyword evidence="3" id="KW-1185">Reference proteome</keyword>
<protein>
    <submittedName>
        <fullName evidence="2">Putative tape measure chaperone protein</fullName>
    </submittedName>
</protein>
<organism evidence="2 3">
    <name type="scientific">Lactobacillus phage 3-521</name>
    <dbReference type="NCBI Taxonomy" id="2510943"/>
    <lineage>
        <taxon>Viruses</taxon>
        <taxon>Duplodnaviria</taxon>
        <taxon>Heunggongvirae</taxon>
        <taxon>Uroviricota</taxon>
        <taxon>Caudoviricetes</taxon>
        <taxon>Herelleviridae</taxon>
        <taxon>Watanabevirus</taxon>
        <taxon>Watanabevirus wv3521</taxon>
    </lineage>
</organism>
<feature type="region of interest" description="Disordered" evidence="1">
    <location>
        <begin position="1"/>
        <end position="38"/>
    </location>
</feature>
<accession>A0A4Y5FEW2</accession>
<evidence type="ECO:0000313" key="3">
    <source>
        <dbReference type="Proteomes" id="UP000309991"/>
    </source>
</evidence>
<proteinExistence type="predicted"/>
<dbReference type="EMBL" id="MK504444">
    <property type="protein sequence ID" value="QBJ03605.1"/>
    <property type="molecule type" value="Genomic_DNA"/>
</dbReference>
<reference evidence="2 3" key="1">
    <citation type="submission" date="2019-02" db="EMBL/GenBank/DDBJ databases">
        <title>Isolation of virulent Lactobacillus brevis phages.</title>
        <authorList>
            <person name="Feyereisen M."/>
            <person name="Mahony J."/>
            <person name="O'Sullivan T."/>
            <person name="van Sinderen D."/>
        </authorList>
    </citation>
    <scope>NUCLEOTIDE SEQUENCE [LARGE SCALE GENOMIC DNA]</scope>
</reference>
<name>A0A4Y5FEW2_9CAUD</name>
<evidence type="ECO:0000256" key="1">
    <source>
        <dbReference type="SAM" id="MobiDB-lite"/>
    </source>
</evidence>
<dbReference type="Proteomes" id="UP000309991">
    <property type="component" value="Segment"/>
</dbReference>
<sequence length="203" mass="23043">MSTDNKQVIEELKKRHQAEQNSVDSSKESGKSSNETTIDAEAIMKQLADMQSEVNELRSTNNMLADENDHLKAEQDGEKFQKQQTAVTSILNDSDHTKFIKSYTFPAGDNPEAINFKVVIKFGYGDAQGKIAGELVALTNGQAKWLTDDDLEIQRAYATFRVLAEQIPSWLKNPEENSRVDILLYVYEEYLAWANSFREKQTQ</sequence>
<gene>
    <name evidence="2" type="ORF">UCC3521_0067</name>
</gene>